<accession>A0A1H2PKD9</accession>
<reference evidence="8" key="1">
    <citation type="submission" date="2016-09" db="EMBL/GenBank/DDBJ databases">
        <authorList>
            <person name="Varghese N."/>
            <person name="Submissions S."/>
        </authorList>
    </citation>
    <scope>NUCLEOTIDE SEQUENCE [LARGE SCALE GENOMIC DNA]</scope>
    <source>
        <strain evidence="8">JS23</strain>
    </source>
</reference>
<dbReference type="SUPFAM" id="SSF51556">
    <property type="entry name" value="Metallo-dependent hydrolases"/>
    <property type="match status" value="1"/>
</dbReference>
<evidence type="ECO:0000256" key="3">
    <source>
        <dbReference type="ARBA" id="ARBA00010286"/>
    </source>
</evidence>
<dbReference type="CDD" id="cd01318">
    <property type="entry name" value="DHOase_IIb"/>
    <property type="match status" value="1"/>
</dbReference>
<name>A0A1H2PKD9_9BURK</name>
<dbReference type="STRING" id="1770053.SAMN05216551_101346"/>
<dbReference type="GO" id="GO:0005737">
    <property type="term" value="C:cytoplasm"/>
    <property type="evidence" value="ECO:0007669"/>
    <property type="project" value="TreeGrafter"/>
</dbReference>
<dbReference type="Gene3D" id="3.20.20.140">
    <property type="entry name" value="Metal-dependent hydrolases"/>
    <property type="match status" value="1"/>
</dbReference>
<dbReference type="NCBIfam" id="TIGR00857">
    <property type="entry name" value="pyrC_multi"/>
    <property type="match status" value="1"/>
</dbReference>
<dbReference type="Proteomes" id="UP000243719">
    <property type="component" value="Unassembled WGS sequence"/>
</dbReference>
<keyword evidence="5" id="KW-0378">Hydrolase</keyword>
<dbReference type="SUPFAM" id="SSF51338">
    <property type="entry name" value="Composite domain of metallo-dependent hydrolases"/>
    <property type="match status" value="1"/>
</dbReference>
<dbReference type="PANTHER" id="PTHR43668">
    <property type="entry name" value="ALLANTOINASE"/>
    <property type="match status" value="1"/>
</dbReference>
<evidence type="ECO:0000313" key="7">
    <source>
        <dbReference type="EMBL" id="SDV46450.1"/>
    </source>
</evidence>
<dbReference type="InterPro" id="IPR002195">
    <property type="entry name" value="Dihydroorotase_CS"/>
</dbReference>
<dbReference type="InterPro" id="IPR050138">
    <property type="entry name" value="DHOase/Allantoinase_Hydrolase"/>
</dbReference>
<comment type="function">
    <text evidence="2">Catalyzes the reversible cyclization of carbamoyl aspartate to dihydroorotate.</text>
</comment>
<dbReference type="InterPro" id="IPR006680">
    <property type="entry name" value="Amidohydro-rel"/>
</dbReference>
<protein>
    <submittedName>
        <fullName evidence="7">Dihydroorotase</fullName>
    </submittedName>
</protein>
<evidence type="ECO:0000256" key="4">
    <source>
        <dbReference type="ARBA" id="ARBA00022723"/>
    </source>
</evidence>
<dbReference type="InterPro" id="IPR032466">
    <property type="entry name" value="Metal_Hydrolase"/>
</dbReference>
<evidence type="ECO:0000256" key="1">
    <source>
        <dbReference type="ARBA" id="ARBA00001947"/>
    </source>
</evidence>
<dbReference type="PANTHER" id="PTHR43668:SF4">
    <property type="entry name" value="ALLANTOINASE"/>
    <property type="match status" value="1"/>
</dbReference>
<dbReference type="GO" id="GO:0046872">
    <property type="term" value="F:metal ion binding"/>
    <property type="evidence" value="ECO:0007669"/>
    <property type="project" value="UniProtKB-KW"/>
</dbReference>
<sequence length="484" mass="52217">MLASAVHDRSAGAAGDAATVACVARTGGRRMNGAIQSFPPASSRHADLIVYGGTVLTPNGAERIDVASTDGRIVALGQLKWDWSADTMLDATGLHVLPGIIDSQVHFREPGLLHKENLEAGTRGAVLGGVTTVFEMPNTDPLTLHAVDLDAKRAAASGRAWCDFAFYIGGSAANAAQLASLERLPACAGVKVFMGSSFGDLLADDDAVLRSILGCGSRRVAVHAEDEARLRARRAIVEASGDVRDHHVWRDVGSALLATQRVVRLAAATGRRLHILHVSTADEMAFLREHRRRVTVEVTPHHLSMHAPDCYERLGTLAQMNPPVRERFHQDALWQAIRDGMVDVIGSDHAPHTLHEKARRYPASPSGMTGVQTLLPLMLDHVNAGRLNLLRLVDLTSAGPARVFGLEGKGRIALGYDADLSVVDLKARRKIRNEWIASVSGWTPYDGRQVTGWPIHTIVRGRCAVRDELLVGEPTGQEVCFLEA</sequence>
<dbReference type="AlphaFoldDB" id="A0A1H2PKD9"/>
<evidence type="ECO:0000313" key="8">
    <source>
        <dbReference type="Proteomes" id="UP000243719"/>
    </source>
</evidence>
<evidence type="ECO:0000256" key="5">
    <source>
        <dbReference type="ARBA" id="ARBA00022801"/>
    </source>
</evidence>
<organism evidence="7 8">
    <name type="scientific">Chitinasiproducens palmae</name>
    <dbReference type="NCBI Taxonomy" id="1770053"/>
    <lineage>
        <taxon>Bacteria</taxon>
        <taxon>Pseudomonadati</taxon>
        <taxon>Pseudomonadota</taxon>
        <taxon>Betaproteobacteria</taxon>
        <taxon>Burkholderiales</taxon>
        <taxon>Burkholderiaceae</taxon>
        <taxon>Chitinasiproducens</taxon>
    </lineage>
</organism>
<comment type="cofactor">
    <cofactor evidence="1">
        <name>Zn(2+)</name>
        <dbReference type="ChEBI" id="CHEBI:29105"/>
    </cofactor>
</comment>
<evidence type="ECO:0000259" key="6">
    <source>
        <dbReference type="Pfam" id="PF01979"/>
    </source>
</evidence>
<feature type="domain" description="Amidohydrolase-related" evidence="6">
    <location>
        <begin position="96"/>
        <end position="462"/>
    </location>
</feature>
<evidence type="ECO:0000256" key="2">
    <source>
        <dbReference type="ARBA" id="ARBA00002368"/>
    </source>
</evidence>
<comment type="similarity">
    <text evidence="3">Belongs to the metallo-dependent hydrolases superfamily. DHOase family. Class I DHOase subfamily.</text>
</comment>
<gene>
    <name evidence="7" type="ORF">SAMN05216551_101346</name>
</gene>
<dbReference type="PROSITE" id="PS00483">
    <property type="entry name" value="DIHYDROOROTASE_2"/>
    <property type="match status" value="1"/>
</dbReference>
<keyword evidence="8" id="KW-1185">Reference proteome</keyword>
<dbReference type="Gene3D" id="2.30.40.10">
    <property type="entry name" value="Urease, subunit C, domain 1"/>
    <property type="match status" value="1"/>
</dbReference>
<keyword evidence="4" id="KW-0479">Metal-binding</keyword>
<dbReference type="GO" id="GO:0004038">
    <property type="term" value="F:allantoinase activity"/>
    <property type="evidence" value="ECO:0007669"/>
    <property type="project" value="TreeGrafter"/>
</dbReference>
<proteinExistence type="inferred from homology"/>
<dbReference type="GO" id="GO:0006145">
    <property type="term" value="P:purine nucleobase catabolic process"/>
    <property type="evidence" value="ECO:0007669"/>
    <property type="project" value="TreeGrafter"/>
</dbReference>
<dbReference type="InterPro" id="IPR011059">
    <property type="entry name" value="Metal-dep_hydrolase_composite"/>
</dbReference>
<dbReference type="NCBIfam" id="NF006559">
    <property type="entry name" value="PRK09060.1"/>
    <property type="match status" value="1"/>
</dbReference>
<dbReference type="EMBL" id="FNLO01000001">
    <property type="protein sequence ID" value="SDV46450.1"/>
    <property type="molecule type" value="Genomic_DNA"/>
</dbReference>
<dbReference type="Pfam" id="PF01979">
    <property type="entry name" value="Amidohydro_1"/>
    <property type="match status" value="1"/>
</dbReference>